<organism evidence="16 17">
    <name type="scientific">Sphingobium vermicomposti</name>
    <dbReference type="NCBI Taxonomy" id="529005"/>
    <lineage>
        <taxon>Bacteria</taxon>
        <taxon>Pseudomonadati</taxon>
        <taxon>Pseudomonadota</taxon>
        <taxon>Alphaproteobacteria</taxon>
        <taxon>Sphingomonadales</taxon>
        <taxon>Sphingomonadaceae</taxon>
        <taxon>Sphingobium</taxon>
    </lineage>
</organism>
<protein>
    <submittedName>
        <fullName evidence="16">Outer membrane receptor protein involved in Fe transport</fullName>
    </submittedName>
</protein>
<evidence type="ECO:0000256" key="12">
    <source>
        <dbReference type="RuleBase" id="RU003357"/>
    </source>
</evidence>
<evidence type="ECO:0000256" key="3">
    <source>
        <dbReference type="ARBA" id="ARBA00022452"/>
    </source>
</evidence>
<evidence type="ECO:0000313" key="17">
    <source>
        <dbReference type="Proteomes" id="UP000576821"/>
    </source>
</evidence>
<proteinExistence type="inferred from homology"/>
<comment type="caution">
    <text evidence="16">The sequence shown here is derived from an EMBL/GenBank/DDBJ whole genome shotgun (WGS) entry which is preliminary data.</text>
</comment>
<comment type="similarity">
    <text evidence="11 12">Belongs to the TonB-dependent receptor family.</text>
</comment>
<evidence type="ECO:0000256" key="7">
    <source>
        <dbReference type="ARBA" id="ARBA00023065"/>
    </source>
</evidence>
<dbReference type="Pfam" id="PF00593">
    <property type="entry name" value="TonB_dep_Rec_b-barrel"/>
    <property type="match status" value="1"/>
</dbReference>
<reference evidence="16 17" key="1">
    <citation type="submission" date="2020-03" db="EMBL/GenBank/DDBJ databases">
        <title>Genomic Encyclopedia of Type Strains, Phase IV (KMG-IV): sequencing the most valuable type-strain genomes for metagenomic binning, comparative biology and taxonomic classification.</title>
        <authorList>
            <person name="Goeker M."/>
        </authorList>
    </citation>
    <scope>NUCLEOTIDE SEQUENCE [LARGE SCALE GENOMIC DNA]</scope>
    <source>
        <strain evidence="16 17">DSM 21299</strain>
    </source>
</reference>
<dbReference type="EMBL" id="JAASQR010000001">
    <property type="protein sequence ID" value="NIJ15917.1"/>
    <property type="molecule type" value="Genomic_DNA"/>
</dbReference>
<keyword evidence="16" id="KW-0675">Receptor</keyword>
<evidence type="ECO:0000256" key="6">
    <source>
        <dbReference type="ARBA" id="ARBA00023004"/>
    </source>
</evidence>
<dbReference type="PANTHER" id="PTHR32552">
    <property type="entry name" value="FERRICHROME IRON RECEPTOR-RELATED"/>
    <property type="match status" value="1"/>
</dbReference>
<dbReference type="InterPro" id="IPR000531">
    <property type="entry name" value="Beta-barrel_TonB"/>
</dbReference>
<dbReference type="GO" id="GO:0009279">
    <property type="term" value="C:cell outer membrane"/>
    <property type="evidence" value="ECO:0007669"/>
    <property type="project" value="UniProtKB-SubCell"/>
</dbReference>
<dbReference type="Gene3D" id="2.40.170.20">
    <property type="entry name" value="TonB-dependent receptor, beta-barrel domain"/>
    <property type="match status" value="1"/>
</dbReference>
<keyword evidence="8 12" id="KW-0798">TonB box</keyword>
<dbReference type="PROSITE" id="PS52016">
    <property type="entry name" value="TONB_DEPENDENT_REC_3"/>
    <property type="match status" value="1"/>
</dbReference>
<evidence type="ECO:0000256" key="4">
    <source>
        <dbReference type="ARBA" id="ARBA00022496"/>
    </source>
</evidence>
<evidence type="ECO:0000259" key="15">
    <source>
        <dbReference type="Pfam" id="PF07715"/>
    </source>
</evidence>
<dbReference type="AlphaFoldDB" id="A0A846M166"/>
<evidence type="ECO:0000256" key="9">
    <source>
        <dbReference type="ARBA" id="ARBA00023136"/>
    </source>
</evidence>
<keyword evidence="13" id="KW-0732">Signal</keyword>
<evidence type="ECO:0000256" key="5">
    <source>
        <dbReference type="ARBA" id="ARBA00022692"/>
    </source>
</evidence>
<keyword evidence="10 11" id="KW-0998">Cell outer membrane</keyword>
<keyword evidence="7" id="KW-0406">Ion transport</keyword>
<keyword evidence="2 11" id="KW-0813">Transport</keyword>
<keyword evidence="5 11" id="KW-0812">Transmembrane</keyword>
<feature type="signal peptide" evidence="13">
    <location>
        <begin position="1"/>
        <end position="23"/>
    </location>
</feature>
<dbReference type="InterPro" id="IPR039426">
    <property type="entry name" value="TonB-dep_rcpt-like"/>
</dbReference>
<dbReference type="Pfam" id="PF07715">
    <property type="entry name" value="Plug"/>
    <property type="match status" value="1"/>
</dbReference>
<dbReference type="RefSeq" id="WP_167302521.1">
    <property type="nucleotide sequence ID" value="NZ_JAASQR010000001.1"/>
</dbReference>
<keyword evidence="17" id="KW-1185">Reference proteome</keyword>
<evidence type="ECO:0000256" key="11">
    <source>
        <dbReference type="PROSITE-ProRule" id="PRU01360"/>
    </source>
</evidence>
<evidence type="ECO:0000256" key="2">
    <source>
        <dbReference type="ARBA" id="ARBA00022448"/>
    </source>
</evidence>
<evidence type="ECO:0000256" key="1">
    <source>
        <dbReference type="ARBA" id="ARBA00004571"/>
    </source>
</evidence>
<evidence type="ECO:0000256" key="10">
    <source>
        <dbReference type="ARBA" id="ARBA00023237"/>
    </source>
</evidence>
<feature type="domain" description="TonB-dependent receptor-like beta-barrel" evidence="14">
    <location>
        <begin position="261"/>
        <end position="689"/>
    </location>
</feature>
<dbReference type="SUPFAM" id="SSF56935">
    <property type="entry name" value="Porins"/>
    <property type="match status" value="1"/>
</dbReference>
<accession>A0A846M166</accession>
<dbReference type="InterPro" id="IPR036942">
    <property type="entry name" value="Beta-barrel_TonB_sf"/>
</dbReference>
<dbReference type="InterPro" id="IPR012910">
    <property type="entry name" value="Plug_dom"/>
</dbReference>
<keyword evidence="4" id="KW-0410">Iron transport</keyword>
<dbReference type="CDD" id="cd01347">
    <property type="entry name" value="ligand_gated_channel"/>
    <property type="match status" value="1"/>
</dbReference>
<keyword evidence="3 11" id="KW-1134">Transmembrane beta strand</keyword>
<keyword evidence="9 11" id="KW-0472">Membrane</keyword>
<name>A0A846M166_9SPHN</name>
<evidence type="ECO:0000313" key="16">
    <source>
        <dbReference type="EMBL" id="NIJ15917.1"/>
    </source>
</evidence>
<dbReference type="Proteomes" id="UP000576821">
    <property type="component" value="Unassembled WGS sequence"/>
</dbReference>
<evidence type="ECO:0000259" key="14">
    <source>
        <dbReference type="Pfam" id="PF00593"/>
    </source>
</evidence>
<dbReference type="PANTHER" id="PTHR32552:SF81">
    <property type="entry name" value="TONB-DEPENDENT OUTER MEMBRANE RECEPTOR"/>
    <property type="match status" value="1"/>
</dbReference>
<gene>
    <name evidence="16" type="ORF">FHS54_000866</name>
</gene>
<keyword evidence="6" id="KW-0408">Iron</keyword>
<sequence>MIMRSMMLAGAAMSVLAAGQVQAQSAPAPAPEMGAVIVVTAQKRLERAIDVPMSLTAVNTQELAQQNLVQLRDYFARIPGLNLNGRNSGVTTLAIRGLTTGAGSNPTVGVTIDDVPYGSASSAGYGDQLTADLDPSDLDRIEVLKGPQGTLYGASALGGLLKYVTTDPNTQEFSGRVQADASTVAHGEEGFALRGAVNIPLIADELALRVSGFYRNDPGYIDNVLTGERNTNDGHAEGGRVSLLWKPSPAVQVKLNALLQNTRTHDSGTVDTDFNLNPIFGEYEHSRIAGADSFRGKVRFYSGTVTADLGPATLTSLSGYTVNDYSGYTDVTYTFNRFAANPAAGISFANRFKTKRFSQEVRLASNGKQSIDWLVGGFFTSERTLGRQTFNEVTPETSEFQTLLGNYRYPYRYREFAGFGDLTFHFGEKLSLQVGGRYAQNKQRYNEQGNGPLDGDYTIPTRRISGSAFTWLVSPSFKITPDVMVYARAASGYRPGGPNSNAGGVVPQKYDPDRAINYELGLKGSFLDGGLVLEASGYWIDWTRIQLLQRDATGNTFYANGGKAVSRGFEVQTTARPVTGMTVATALTHTDAKLEEDVPNATIYGRKGDRLPFSAKWQASLAVDQVIPLSTDVQGSLGFTVAYLGGRIGEFNSRVTQPRLPLPGYTTLDLRAGLEFNGGVRVQLFAKNLTDKRGYVSGVPRDTIAKNAPYQLGLISPRTIGVSVAKTF</sequence>
<evidence type="ECO:0000256" key="8">
    <source>
        <dbReference type="ARBA" id="ARBA00023077"/>
    </source>
</evidence>
<feature type="domain" description="TonB-dependent receptor plug" evidence="15">
    <location>
        <begin position="49"/>
        <end position="159"/>
    </location>
</feature>
<evidence type="ECO:0000256" key="13">
    <source>
        <dbReference type="SAM" id="SignalP"/>
    </source>
</evidence>
<dbReference type="GO" id="GO:0006826">
    <property type="term" value="P:iron ion transport"/>
    <property type="evidence" value="ECO:0007669"/>
    <property type="project" value="UniProtKB-KW"/>
</dbReference>
<feature type="chain" id="PRO_5032886800" evidence="13">
    <location>
        <begin position="24"/>
        <end position="728"/>
    </location>
</feature>
<comment type="subcellular location">
    <subcellularLocation>
        <location evidence="1 11">Cell outer membrane</location>
        <topology evidence="1 11">Multi-pass membrane protein</topology>
    </subcellularLocation>
</comment>